<dbReference type="HOGENOM" id="CLU_2030505_0_0_1"/>
<organism evidence="1">
    <name type="scientific">Oryza punctata</name>
    <name type="common">Red rice</name>
    <dbReference type="NCBI Taxonomy" id="4537"/>
    <lineage>
        <taxon>Eukaryota</taxon>
        <taxon>Viridiplantae</taxon>
        <taxon>Streptophyta</taxon>
        <taxon>Embryophyta</taxon>
        <taxon>Tracheophyta</taxon>
        <taxon>Spermatophyta</taxon>
        <taxon>Magnoliopsida</taxon>
        <taxon>Liliopsida</taxon>
        <taxon>Poales</taxon>
        <taxon>Poaceae</taxon>
        <taxon>BOP clade</taxon>
        <taxon>Oryzoideae</taxon>
        <taxon>Oryzeae</taxon>
        <taxon>Oryzinae</taxon>
        <taxon>Oryza</taxon>
    </lineage>
</organism>
<keyword evidence="2" id="KW-1185">Reference proteome</keyword>
<protein>
    <submittedName>
        <fullName evidence="1">Uncharacterized protein</fullName>
    </submittedName>
</protein>
<accession>A0A0E0KHN8</accession>
<reference evidence="1" key="1">
    <citation type="submission" date="2015-04" db="UniProtKB">
        <authorList>
            <consortium name="EnsemblPlants"/>
        </authorList>
    </citation>
    <scope>IDENTIFICATION</scope>
</reference>
<reference evidence="1" key="2">
    <citation type="submission" date="2018-05" db="EMBL/GenBank/DDBJ databases">
        <title>OpunRS2 (Oryza punctata Reference Sequence Version 2).</title>
        <authorList>
            <person name="Zhang J."/>
            <person name="Kudrna D."/>
            <person name="Lee S."/>
            <person name="Talag J."/>
            <person name="Welchert J."/>
            <person name="Wing R.A."/>
        </authorList>
    </citation>
    <scope>NUCLEOTIDE SEQUENCE [LARGE SCALE GENOMIC DNA]</scope>
</reference>
<dbReference type="EnsemblPlants" id="OPUNC03G27610.1">
    <property type="protein sequence ID" value="OPUNC03G27610.1"/>
    <property type="gene ID" value="OPUNC03G27610"/>
</dbReference>
<dbReference type="Proteomes" id="UP000026962">
    <property type="component" value="Chromosome 3"/>
</dbReference>
<name>A0A0E0KHN8_ORYPU</name>
<sequence>MVGACEHRASAGHTDNVVAQPRLAADVGVHGAVSQAAHAVAGGARRPLHVLLSITVHEYGGTVGCSRDNDSVHHLTAEEDIYSGGGGGDNRVVLSMADDKEVAIHFRGAMLWWSSNSMSDDD</sequence>
<dbReference type="AlphaFoldDB" id="A0A0E0KHN8"/>
<evidence type="ECO:0000313" key="1">
    <source>
        <dbReference type="EnsemblPlants" id="OPUNC03G27610.1"/>
    </source>
</evidence>
<evidence type="ECO:0000313" key="2">
    <source>
        <dbReference type="Proteomes" id="UP000026962"/>
    </source>
</evidence>
<proteinExistence type="predicted"/>
<dbReference type="Gramene" id="OPUNC03G27610.1">
    <property type="protein sequence ID" value="OPUNC03G27610.1"/>
    <property type="gene ID" value="OPUNC03G27610"/>
</dbReference>